<evidence type="ECO:0000313" key="1">
    <source>
        <dbReference type="EMBL" id="ATV62501.1"/>
    </source>
</evidence>
<dbReference type="EMBL" id="CP024700">
    <property type="protein sequence ID" value="ATV62501.1"/>
    <property type="molecule type" value="Genomic_DNA"/>
</dbReference>
<dbReference type="RefSeq" id="WP_099988303.1">
    <property type="nucleotide sequence ID" value="NZ_CP024700.1"/>
</dbReference>
<name>A0AAD0ANL8_9FUSO</name>
<dbReference type="Pfam" id="PF07087">
    <property type="entry name" value="DUF1353"/>
    <property type="match status" value="1"/>
</dbReference>
<evidence type="ECO:0000313" key="2">
    <source>
        <dbReference type="Proteomes" id="UP000228552"/>
    </source>
</evidence>
<dbReference type="Proteomes" id="UP000228552">
    <property type="component" value="Chromosome"/>
</dbReference>
<sequence>MPELDEFDLKYYDGKDFILEKDYRYMIGDKLIHIPAGFKCDLASVPRVFRNIINTYGDHTKAAVIHDWLYRNGHKLGISRKEADKVFLEVMKEQGVGFFKRQLMYRAVRSFGMFSYKKED</sequence>
<dbReference type="AlphaFoldDB" id="A0AAD0ANL8"/>
<organism evidence="1 2">
    <name type="scientific">Fusobacterium pseudoperiodonticum</name>
    <dbReference type="NCBI Taxonomy" id="2663009"/>
    <lineage>
        <taxon>Bacteria</taxon>
        <taxon>Fusobacteriati</taxon>
        <taxon>Fusobacteriota</taxon>
        <taxon>Fusobacteriia</taxon>
        <taxon>Fusobacteriales</taxon>
        <taxon>Fusobacteriaceae</taxon>
        <taxon>Fusobacterium</taxon>
    </lineage>
</organism>
<accession>A0AAD0ANL8</accession>
<protein>
    <recommendedName>
        <fullName evidence="3">DUF1353 domain-containing protein</fullName>
    </recommendedName>
</protein>
<gene>
    <name evidence="1" type="ORF">CTM74_12040</name>
</gene>
<reference evidence="1 2" key="1">
    <citation type="submission" date="2017-11" db="EMBL/GenBank/DDBJ databases">
        <title>Genome sequencing of Fusobacterium periodonticum KCOM 1263.</title>
        <authorList>
            <person name="Kook J.-K."/>
            <person name="Park S.-N."/>
            <person name="Lim Y.K."/>
        </authorList>
    </citation>
    <scope>NUCLEOTIDE SEQUENCE [LARGE SCALE GENOMIC DNA]</scope>
    <source>
        <strain evidence="1 2">KCOM 1263</strain>
    </source>
</reference>
<evidence type="ECO:0008006" key="3">
    <source>
        <dbReference type="Google" id="ProtNLM"/>
    </source>
</evidence>
<keyword evidence="2" id="KW-1185">Reference proteome</keyword>
<dbReference type="InterPro" id="IPR010767">
    <property type="entry name" value="Phage_CGC-2007_Cje0229"/>
</dbReference>
<proteinExistence type="predicted"/>